<organism evidence="2 3">
    <name type="scientific">Neurospora intermedia</name>
    <dbReference type="NCBI Taxonomy" id="5142"/>
    <lineage>
        <taxon>Eukaryota</taxon>
        <taxon>Fungi</taxon>
        <taxon>Dikarya</taxon>
        <taxon>Ascomycota</taxon>
        <taxon>Pezizomycotina</taxon>
        <taxon>Sordariomycetes</taxon>
        <taxon>Sordariomycetidae</taxon>
        <taxon>Sordariales</taxon>
        <taxon>Sordariaceae</taxon>
        <taxon>Neurospora</taxon>
    </lineage>
</organism>
<evidence type="ECO:0000256" key="1">
    <source>
        <dbReference type="SAM" id="Phobius"/>
    </source>
</evidence>
<protein>
    <submittedName>
        <fullName evidence="2">Uncharacterized protein</fullName>
    </submittedName>
</protein>
<reference evidence="2 3" key="1">
    <citation type="submission" date="2023-09" db="EMBL/GenBank/DDBJ databases">
        <title>Multi-omics analysis of a traditional fermented food reveals byproduct-associated fungal strains for waste-to-food upcycling.</title>
        <authorList>
            <consortium name="Lawrence Berkeley National Laboratory"/>
            <person name="Rekdal V.M."/>
            <person name="Villalobos-Escobedo J.M."/>
            <person name="Rodriguez-Valeron N."/>
            <person name="Garcia M.O."/>
            <person name="Vasquez D.P."/>
            <person name="Damayanti I."/>
            <person name="Sorensen P.M."/>
            <person name="Baidoo E.E."/>
            <person name="De Carvalho A.C."/>
            <person name="Riley R."/>
            <person name="Lipzen A."/>
            <person name="He G."/>
            <person name="Yan M."/>
            <person name="Haridas S."/>
            <person name="Daum C."/>
            <person name="Yoshinaga Y."/>
            <person name="Ng V."/>
            <person name="Grigoriev I.V."/>
            <person name="Munk R."/>
            <person name="Nuraida L."/>
            <person name="Wijaya C.H."/>
            <person name="Morales P.-C."/>
            <person name="Keasling J.D."/>
        </authorList>
    </citation>
    <scope>NUCLEOTIDE SEQUENCE [LARGE SCALE GENOMIC DNA]</scope>
    <source>
        <strain evidence="2 3">FGSC 2613</strain>
    </source>
</reference>
<evidence type="ECO:0000313" key="2">
    <source>
        <dbReference type="EMBL" id="KAL0475302.1"/>
    </source>
</evidence>
<dbReference type="EMBL" id="JAVLET010000001">
    <property type="protein sequence ID" value="KAL0475302.1"/>
    <property type="molecule type" value="Genomic_DNA"/>
</dbReference>
<sequence>MTGPGRRCALCLLASFPNRHCNCPSTAQQKRGNRQTVEWSLQLCDDWKNKHEFEGLILSDEQQRPSACFCPLIPGANAEDRCETPQAEQLGHSKWYRLVMPGIHYAWLELLERLLADIIARTGRALEKGNAEHHPLLVIAIGVFYCRYNDLLCTVVNPYLACLVYSSLGGGVLVCLTWFWATSRRLVPFTLDLSGNFMTPFLLGSTMPHLGPDPSSSSCQVIDRIVCASHMRVFGWEKRTCVGLVPLVYCALPLCQSINRFDDQYPAAGLSTKLVFPRISTK</sequence>
<dbReference type="Proteomes" id="UP001451303">
    <property type="component" value="Unassembled WGS sequence"/>
</dbReference>
<comment type="caution">
    <text evidence="2">The sequence shown here is derived from an EMBL/GenBank/DDBJ whole genome shotgun (WGS) entry which is preliminary data.</text>
</comment>
<keyword evidence="1" id="KW-1133">Transmembrane helix</keyword>
<proteinExistence type="predicted"/>
<accession>A0ABR3DSH7</accession>
<evidence type="ECO:0000313" key="3">
    <source>
        <dbReference type="Proteomes" id="UP001451303"/>
    </source>
</evidence>
<keyword evidence="3" id="KW-1185">Reference proteome</keyword>
<keyword evidence="1" id="KW-0472">Membrane</keyword>
<keyword evidence="1" id="KW-0812">Transmembrane</keyword>
<gene>
    <name evidence="2" type="ORF">QR685DRAFT_578059</name>
</gene>
<feature type="transmembrane region" description="Helical" evidence="1">
    <location>
        <begin position="158"/>
        <end position="181"/>
    </location>
</feature>
<name>A0ABR3DSH7_NEUIN</name>